<protein>
    <submittedName>
        <fullName evidence="2">Uncharacterized protein</fullName>
    </submittedName>
</protein>
<evidence type="ECO:0000256" key="1">
    <source>
        <dbReference type="SAM" id="MobiDB-lite"/>
    </source>
</evidence>
<accession>A0A9N7TRY6</accession>
<dbReference type="AlphaFoldDB" id="A0A9N7TRY6"/>
<name>A0A9N7TRY6_PLEPL</name>
<gene>
    <name evidence="2" type="ORF">PLEPLA_LOCUS4845</name>
</gene>
<comment type="caution">
    <text evidence="2">The sequence shown here is derived from an EMBL/GenBank/DDBJ whole genome shotgun (WGS) entry which is preliminary data.</text>
</comment>
<evidence type="ECO:0000313" key="2">
    <source>
        <dbReference type="EMBL" id="CAB1417044.1"/>
    </source>
</evidence>
<dbReference type="EMBL" id="CADEAL010000239">
    <property type="protein sequence ID" value="CAB1417044.1"/>
    <property type="molecule type" value="Genomic_DNA"/>
</dbReference>
<feature type="non-terminal residue" evidence="2">
    <location>
        <position position="124"/>
    </location>
</feature>
<dbReference type="Proteomes" id="UP001153269">
    <property type="component" value="Unassembled WGS sequence"/>
</dbReference>
<keyword evidence="3" id="KW-1185">Reference proteome</keyword>
<feature type="region of interest" description="Disordered" evidence="1">
    <location>
        <begin position="1"/>
        <end position="31"/>
    </location>
</feature>
<organism evidence="2 3">
    <name type="scientific">Pleuronectes platessa</name>
    <name type="common">European plaice</name>
    <dbReference type="NCBI Taxonomy" id="8262"/>
    <lineage>
        <taxon>Eukaryota</taxon>
        <taxon>Metazoa</taxon>
        <taxon>Chordata</taxon>
        <taxon>Craniata</taxon>
        <taxon>Vertebrata</taxon>
        <taxon>Euteleostomi</taxon>
        <taxon>Actinopterygii</taxon>
        <taxon>Neopterygii</taxon>
        <taxon>Teleostei</taxon>
        <taxon>Neoteleostei</taxon>
        <taxon>Acanthomorphata</taxon>
        <taxon>Carangaria</taxon>
        <taxon>Pleuronectiformes</taxon>
        <taxon>Pleuronectoidei</taxon>
        <taxon>Pleuronectidae</taxon>
        <taxon>Pleuronectes</taxon>
    </lineage>
</organism>
<evidence type="ECO:0000313" key="3">
    <source>
        <dbReference type="Proteomes" id="UP001153269"/>
    </source>
</evidence>
<sequence length="124" mass="13429">SLITWPWTTPHHHLTGSGERRPGSPASDSYKSGRLYLVKEGGGQNLPQQLNWRVAADCSGDRCCQPAGPVTPGGRQRTHKALTAVQAVQREQGDTSTTALLETTVVKIARDPEEQQSSPAHIYS</sequence>
<proteinExistence type="predicted"/>
<reference evidence="2" key="1">
    <citation type="submission" date="2020-03" db="EMBL/GenBank/DDBJ databases">
        <authorList>
            <person name="Weist P."/>
        </authorList>
    </citation>
    <scope>NUCLEOTIDE SEQUENCE</scope>
</reference>